<name>W8RTE2_9RHOB</name>
<dbReference type="STRING" id="1294273.roselon_02134"/>
<protein>
    <submittedName>
        <fullName evidence="1">Uncharacterized protein</fullName>
    </submittedName>
</protein>
<gene>
    <name evidence="1" type="ORF">roselon_02134</name>
</gene>
<dbReference type="AlphaFoldDB" id="W8RTE2"/>
<evidence type="ECO:0000313" key="2">
    <source>
        <dbReference type="Proteomes" id="UP000019593"/>
    </source>
</evidence>
<dbReference type="EMBL" id="CP004372">
    <property type="protein sequence ID" value="AHM04479.1"/>
    <property type="molecule type" value="Genomic_DNA"/>
</dbReference>
<organism evidence="1 2">
    <name type="scientific">Roseicyclus elongatus DSM 19469</name>
    <dbReference type="NCBI Taxonomy" id="1294273"/>
    <lineage>
        <taxon>Bacteria</taxon>
        <taxon>Pseudomonadati</taxon>
        <taxon>Pseudomonadota</taxon>
        <taxon>Alphaproteobacteria</taxon>
        <taxon>Rhodobacterales</taxon>
        <taxon>Roseobacteraceae</taxon>
        <taxon>Roseicyclus</taxon>
    </lineage>
</organism>
<keyword evidence="2" id="KW-1185">Reference proteome</keyword>
<dbReference type="HOGENOM" id="CLU_2181970_0_0_5"/>
<evidence type="ECO:0000313" key="1">
    <source>
        <dbReference type="EMBL" id="AHM04479.1"/>
    </source>
</evidence>
<reference evidence="1 2" key="1">
    <citation type="submission" date="2013-03" db="EMBL/GenBank/DDBJ databases">
        <authorList>
            <person name="Fiebig A."/>
            <person name="Goeker M."/>
            <person name="Klenk H.-P.P."/>
        </authorList>
    </citation>
    <scope>NUCLEOTIDE SEQUENCE [LARGE SCALE GENOMIC DNA]</scope>
    <source>
        <strain evidence="2">DSM 19469</strain>
    </source>
</reference>
<proteinExistence type="predicted"/>
<sequence>MGIAPLMPRALCDRPALHLLTLAWGIATAEEAASLAAEIDAFAVRWPKARFLIFANTADEAVLCRAAGLAVIQFNQLNLVDETRFTPVDGVEKTVGCRLRRWAGSLQAP</sequence>
<dbReference type="Proteomes" id="UP000019593">
    <property type="component" value="Chromosome"/>
</dbReference>
<accession>W8RTE2</accession>
<dbReference type="KEGG" id="red:roselon_02134"/>